<evidence type="ECO:0000256" key="4">
    <source>
        <dbReference type="ARBA" id="ARBA00023295"/>
    </source>
</evidence>
<keyword evidence="7" id="KW-1185">Reference proteome</keyword>
<evidence type="ECO:0000256" key="2">
    <source>
        <dbReference type="ARBA" id="ARBA00022729"/>
    </source>
</evidence>
<organism evidence="6 7">
    <name type="scientific">Nonomuraea mesophila</name>
    <dbReference type="NCBI Taxonomy" id="2530382"/>
    <lineage>
        <taxon>Bacteria</taxon>
        <taxon>Bacillati</taxon>
        <taxon>Actinomycetota</taxon>
        <taxon>Actinomycetes</taxon>
        <taxon>Streptosporangiales</taxon>
        <taxon>Streptosporangiaceae</taxon>
        <taxon>Nonomuraea</taxon>
    </lineage>
</organism>
<dbReference type="EMBL" id="SMLD01000148">
    <property type="protein sequence ID" value="TDE34409.1"/>
    <property type="molecule type" value="Genomic_DNA"/>
</dbReference>
<dbReference type="GO" id="GO:0004553">
    <property type="term" value="F:hydrolase activity, hydrolyzing O-glycosyl compounds"/>
    <property type="evidence" value="ECO:0007669"/>
    <property type="project" value="InterPro"/>
</dbReference>
<dbReference type="InterPro" id="IPR023296">
    <property type="entry name" value="Glyco_hydro_beta-prop_sf"/>
</dbReference>
<keyword evidence="4" id="KW-0326">Glycosidase</keyword>
<comment type="caution">
    <text evidence="6">The sequence shown here is derived from an EMBL/GenBank/DDBJ whole genome shotgun (WGS) entry which is preliminary data.</text>
</comment>
<protein>
    <recommendedName>
        <fullName evidence="5">Ricin B lectin domain-containing protein</fullName>
    </recommendedName>
</protein>
<dbReference type="Gene3D" id="2.80.10.50">
    <property type="match status" value="1"/>
</dbReference>
<sequence length="220" mass="24256">MGDRRQRYLVQRVPEPLRLLRVPRRKDLPDVLGELLPDARLQARHADLDRWRPDVVQLVDEGVHAHLPAQRRQQPGAASFVKSPDNTETWVVYHANSSAGQGCGTTRTTRAQKISFNSDGSPNLGVPVRTGTTIEGPSGDSNASSPTVYRINVRHSGKAMDVQQPNTDNGARVGQYTCGSGTDQQFQMVANGGYLQLRARHEHRHQPALVTHGHLTIVPT</sequence>
<evidence type="ECO:0000259" key="5">
    <source>
        <dbReference type="Pfam" id="PF14200"/>
    </source>
</evidence>
<evidence type="ECO:0000313" key="7">
    <source>
        <dbReference type="Proteomes" id="UP000295136"/>
    </source>
</evidence>
<feature type="domain" description="Ricin B lectin" evidence="5">
    <location>
        <begin position="146"/>
        <end position="202"/>
    </location>
</feature>
<dbReference type="InterPro" id="IPR035992">
    <property type="entry name" value="Ricin_B-like_lectins"/>
</dbReference>
<dbReference type="InterPro" id="IPR000772">
    <property type="entry name" value="Ricin_B_lectin"/>
</dbReference>
<dbReference type="PANTHER" id="PTHR43817">
    <property type="entry name" value="GLYCOSYL HYDROLASE"/>
    <property type="match status" value="1"/>
</dbReference>
<dbReference type="PANTHER" id="PTHR43817:SF1">
    <property type="entry name" value="HYDROLASE, FAMILY 43, PUTATIVE (AFU_ORTHOLOGUE AFUA_3G01660)-RELATED"/>
    <property type="match status" value="1"/>
</dbReference>
<accession>A0A4R5EIT6</accession>
<dbReference type="Gene3D" id="2.115.10.20">
    <property type="entry name" value="Glycosyl hydrolase domain, family 43"/>
    <property type="match status" value="1"/>
</dbReference>
<dbReference type="SUPFAM" id="SSF75005">
    <property type="entry name" value="Arabinanase/levansucrase/invertase"/>
    <property type="match status" value="1"/>
</dbReference>
<dbReference type="Pfam" id="PF04616">
    <property type="entry name" value="Glyco_hydro_43"/>
    <property type="match status" value="1"/>
</dbReference>
<evidence type="ECO:0000256" key="3">
    <source>
        <dbReference type="ARBA" id="ARBA00022801"/>
    </source>
</evidence>
<dbReference type="GO" id="GO:0005975">
    <property type="term" value="P:carbohydrate metabolic process"/>
    <property type="evidence" value="ECO:0007669"/>
    <property type="project" value="InterPro"/>
</dbReference>
<comment type="similarity">
    <text evidence="1">Belongs to the glycosyl hydrolase 43 family.</text>
</comment>
<proteinExistence type="inferred from homology"/>
<dbReference type="Pfam" id="PF14200">
    <property type="entry name" value="RicinB_lectin_2"/>
    <property type="match status" value="1"/>
</dbReference>
<gene>
    <name evidence="6" type="ORF">E1295_37105</name>
</gene>
<evidence type="ECO:0000313" key="6">
    <source>
        <dbReference type="EMBL" id="TDE34409.1"/>
    </source>
</evidence>
<evidence type="ECO:0000256" key="1">
    <source>
        <dbReference type="ARBA" id="ARBA00009865"/>
    </source>
</evidence>
<reference evidence="6 7" key="1">
    <citation type="submission" date="2019-03" db="EMBL/GenBank/DDBJ databases">
        <title>Draft genome sequences of novel Actinobacteria.</title>
        <authorList>
            <person name="Sahin N."/>
            <person name="Ay H."/>
            <person name="Saygin H."/>
        </authorList>
    </citation>
    <scope>NUCLEOTIDE SEQUENCE [LARGE SCALE GENOMIC DNA]</scope>
    <source>
        <strain evidence="6 7">6K102</strain>
    </source>
</reference>
<name>A0A4R5EIT6_9ACTN</name>
<dbReference type="InterPro" id="IPR006710">
    <property type="entry name" value="Glyco_hydro_43"/>
</dbReference>
<dbReference type="Proteomes" id="UP000295136">
    <property type="component" value="Unassembled WGS sequence"/>
</dbReference>
<dbReference type="AlphaFoldDB" id="A0A4R5EIT6"/>
<dbReference type="SUPFAM" id="SSF50370">
    <property type="entry name" value="Ricin B-like lectins"/>
    <property type="match status" value="1"/>
</dbReference>
<keyword evidence="2" id="KW-0732">Signal</keyword>
<keyword evidence="3" id="KW-0378">Hydrolase</keyword>